<protein>
    <submittedName>
        <fullName evidence="1">Uncharacterized protein</fullName>
    </submittedName>
</protein>
<accession>A0AAV9R868</accession>
<sequence>MTTPPTEVLLKFGLYQAVQSLLLLQMRAALHSCDWNWDQILSKVPRDRKQQLSVCPLPVQPGCQEGDSLSCG</sequence>
<gene>
    <name evidence="1" type="ORF">CRENBAI_002611</name>
</gene>
<keyword evidence="2" id="KW-1185">Reference proteome</keyword>
<comment type="caution">
    <text evidence="1">The sequence shown here is derived from an EMBL/GenBank/DDBJ whole genome shotgun (WGS) entry which is preliminary data.</text>
</comment>
<organism evidence="1 2">
    <name type="scientific">Crenichthys baileyi</name>
    <name type="common">White River springfish</name>
    <dbReference type="NCBI Taxonomy" id="28760"/>
    <lineage>
        <taxon>Eukaryota</taxon>
        <taxon>Metazoa</taxon>
        <taxon>Chordata</taxon>
        <taxon>Craniata</taxon>
        <taxon>Vertebrata</taxon>
        <taxon>Euteleostomi</taxon>
        <taxon>Actinopterygii</taxon>
        <taxon>Neopterygii</taxon>
        <taxon>Teleostei</taxon>
        <taxon>Neoteleostei</taxon>
        <taxon>Acanthomorphata</taxon>
        <taxon>Ovalentaria</taxon>
        <taxon>Atherinomorphae</taxon>
        <taxon>Cyprinodontiformes</taxon>
        <taxon>Goodeidae</taxon>
        <taxon>Crenichthys</taxon>
    </lineage>
</organism>
<dbReference type="Proteomes" id="UP001311232">
    <property type="component" value="Unassembled WGS sequence"/>
</dbReference>
<reference evidence="1 2" key="1">
    <citation type="submission" date="2021-06" db="EMBL/GenBank/DDBJ databases">
        <authorList>
            <person name="Palmer J.M."/>
        </authorList>
    </citation>
    <scope>NUCLEOTIDE SEQUENCE [LARGE SCALE GENOMIC DNA]</scope>
    <source>
        <strain evidence="1 2">MEX-2019</strain>
        <tissue evidence="1">Muscle</tissue>
    </source>
</reference>
<name>A0AAV9R868_9TELE</name>
<evidence type="ECO:0000313" key="1">
    <source>
        <dbReference type="EMBL" id="KAK5605984.1"/>
    </source>
</evidence>
<evidence type="ECO:0000313" key="2">
    <source>
        <dbReference type="Proteomes" id="UP001311232"/>
    </source>
</evidence>
<proteinExistence type="predicted"/>
<dbReference type="EMBL" id="JAHHUM010002127">
    <property type="protein sequence ID" value="KAK5605984.1"/>
    <property type="molecule type" value="Genomic_DNA"/>
</dbReference>
<dbReference type="AlphaFoldDB" id="A0AAV9R868"/>